<dbReference type="InterPro" id="IPR050727">
    <property type="entry name" value="GH43_arabinanases"/>
</dbReference>
<keyword evidence="4 5" id="KW-0326">Glycosidase</keyword>
<organism evidence="5">
    <name type="scientific">hydrothermal vent metagenome</name>
    <dbReference type="NCBI Taxonomy" id="652676"/>
    <lineage>
        <taxon>unclassified sequences</taxon>
        <taxon>metagenomes</taxon>
        <taxon>ecological metagenomes</taxon>
    </lineage>
</organism>
<dbReference type="SUPFAM" id="SSF75005">
    <property type="entry name" value="Arabinanase/levansucrase/invertase"/>
    <property type="match status" value="1"/>
</dbReference>
<evidence type="ECO:0000256" key="3">
    <source>
        <dbReference type="ARBA" id="ARBA00022801"/>
    </source>
</evidence>
<reference evidence="5" key="1">
    <citation type="submission" date="2018-06" db="EMBL/GenBank/DDBJ databases">
        <authorList>
            <person name="Zhirakovskaya E."/>
        </authorList>
    </citation>
    <scope>NUCLEOTIDE SEQUENCE</scope>
</reference>
<proteinExistence type="inferred from homology"/>
<dbReference type="UniPathway" id="UPA00667"/>
<dbReference type="PANTHER" id="PTHR43301">
    <property type="entry name" value="ARABINAN ENDO-1,5-ALPHA-L-ARABINOSIDASE"/>
    <property type="match status" value="1"/>
</dbReference>
<dbReference type="EMBL" id="UOEP01000125">
    <property type="protein sequence ID" value="VAW20587.1"/>
    <property type="molecule type" value="Genomic_DNA"/>
</dbReference>
<dbReference type="GO" id="GO:0031222">
    <property type="term" value="P:arabinan catabolic process"/>
    <property type="evidence" value="ECO:0007669"/>
    <property type="project" value="UniProtKB-UniPathway"/>
</dbReference>
<dbReference type="InterPro" id="IPR006710">
    <property type="entry name" value="Glyco_hydro_43"/>
</dbReference>
<dbReference type="InterPro" id="IPR023296">
    <property type="entry name" value="Glyco_hydro_beta-prop_sf"/>
</dbReference>
<comment type="similarity">
    <text evidence="2">Belongs to the glycosyl hydrolase 43 family.</text>
</comment>
<gene>
    <name evidence="5" type="ORF">MNBD_BACTEROID01-528</name>
</gene>
<protein>
    <submittedName>
        <fullName evidence="5">Arabinan endo-1,5-alpha-L-arabinosidase</fullName>
        <ecNumber evidence="5">3.2.1.99</ecNumber>
    </submittedName>
</protein>
<dbReference type="CDD" id="cd18830">
    <property type="entry name" value="GH43_CjArb43A-like"/>
    <property type="match status" value="1"/>
</dbReference>
<sequence>MQKQVISLLAIMGVLTVLAGYALGGGKIIAHDPVMARENGTYYLFCTGWGISAWSSPDMVNWTKEEPVFSKTPEWAIEAVKGFKGRIWAPDISFYNGEYYLYYSISVFGKNTSCIGLATNKTLDPSDPGFEWVDHGKIIQSYPGETNWNAIDPNLVIAEDGVPYLSFGSFWDGIKLVRLSADAKSVAEDLSQIPTIASRKTAPGLPNPPAVDDNPSDAGGNAIEAPFIFKKGGYYYLFASIDYCCKGINSTYKIIVGRAKNIPGPYLDKDGGYLASGGGTILLAGDKNWAGVGHNSTYSFNGKDYLVFHGYDLSDEGRPKLIIKQLAWDAEGWPFIDE</sequence>
<dbReference type="GO" id="GO:0046558">
    <property type="term" value="F:arabinan endo-1,5-alpha-L-arabinosidase activity"/>
    <property type="evidence" value="ECO:0007669"/>
    <property type="project" value="UniProtKB-EC"/>
</dbReference>
<dbReference type="PANTHER" id="PTHR43301:SF3">
    <property type="entry name" value="ARABINAN ENDO-1,5-ALPHA-L-ARABINOSIDASE A-RELATED"/>
    <property type="match status" value="1"/>
</dbReference>
<comment type="pathway">
    <text evidence="1">Glycan metabolism; L-arabinan degradation.</text>
</comment>
<keyword evidence="3 5" id="KW-0378">Hydrolase</keyword>
<dbReference type="EC" id="3.2.1.99" evidence="5"/>
<evidence type="ECO:0000256" key="1">
    <source>
        <dbReference type="ARBA" id="ARBA00004834"/>
    </source>
</evidence>
<dbReference type="Pfam" id="PF04616">
    <property type="entry name" value="Glyco_hydro_43"/>
    <property type="match status" value="1"/>
</dbReference>
<dbReference type="PIRSF" id="PIRSF026534">
    <property type="entry name" value="Endo_alpha-L-arabinosidase"/>
    <property type="match status" value="1"/>
</dbReference>
<name>A0A3B0U4Q2_9ZZZZ</name>
<dbReference type="Gene3D" id="2.115.10.20">
    <property type="entry name" value="Glycosyl hydrolase domain, family 43"/>
    <property type="match status" value="1"/>
</dbReference>
<dbReference type="InterPro" id="IPR016840">
    <property type="entry name" value="Glyco_hydro_43_endo_a_Ara-ase"/>
</dbReference>
<dbReference type="AlphaFoldDB" id="A0A3B0U4Q2"/>
<evidence type="ECO:0000256" key="4">
    <source>
        <dbReference type="ARBA" id="ARBA00023295"/>
    </source>
</evidence>
<evidence type="ECO:0000256" key="2">
    <source>
        <dbReference type="ARBA" id="ARBA00009865"/>
    </source>
</evidence>
<evidence type="ECO:0000313" key="5">
    <source>
        <dbReference type="EMBL" id="VAW20587.1"/>
    </source>
</evidence>
<accession>A0A3B0U4Q2</accession>